<evidence type="ECO:0000256" key="11">
    <source>
        <dbReference type="ARBA" id="ARBA00030835"/>
    </source>
</evidence>
<proteinExistence type="inferred from homology"/>
<keyword evidence="13" id="KW-0969">Cilium</keyword>
<gene>
    <name evidence="13" type="primary">flgJ</name>
    <name evidence="13" type="ORF">tinsulaeT_09940</name>
</gene>
<evidence type="ECO:0000256" key="1">
    <source>
        <dbReference type="ARBA" id="ARBA00002954"/>
    </source>
</evidence>
<evidence type="ECO:0000256" key="4">
    <source>
        <dbReference type="ARBA" id="ARBA00007974"/>
    </source>
</evidence>
<keyword evidence="14" id="KW-1185">Reference proteome</keyword>
<name>A0ABQ6GPV8_9GAMM</name>
<feature type="domain" description="Mannosyl-glycoprotein endo-beta-N-acetylglucosamidase-like" evidence="12">
    <location>
        <begin position="169"/>
        <end position="325"/>
    </location>
</feature>
<evidence type="ECO:0000256" key="2">
    <source>
        <dbReference type="ARBA" id="ARBA00004418"/>
    </source>
</evidence>
<evidence type="ECO:0000313" key="13">
    <source>
        <dbReference type="EMBL" id="GLX77654.1"/>
    </source>
</evidence>
<evidence type="ECO:0000256" key="8">
    <source>
        <dbReference type="ARBA" id="ARBA00022801"/>
    </source>
</evidence>
<comment type="similarity">
    <text evidence="3">In the N-terminal section; belongs to the FlgJ family.</text>
</comment>
<keyword evidence="9" id="KW-0326">Glycosidase</keyword>
<keyword evidence="6" id="KW-0574">Periplasm</keyword>
<evidence type="ECO:0000259" key="12">
    <source>
        <dbReference type="SMART" id="SM00047"/>
    </source>
</evidence>
<dbReference type="InterPro" id="IPR019301">
    <property type="entry name" value="Flagellar_prot_FlgJ_N"/>
</dbReference>
<sequence>MISDVMTNRMNEAQNYLDLNGLNSIRQQSKATDKASKDEALATAAKQFEAIFMQMLLKSMRSAQDVLEADSPFNSQSTKFYRDMHDQQLALELSNNGSLGLSDLIVRQLGGDSENYTPSSVLKSQVASFDAANKKDPTELAMPERRQFTDYVTQRSAAQNSADSVSTAKENVAFKQPQDFVSALTEPAKRVEQKLNVPFQVVIAQAALETGWGQKIIKTPQGQSSNNLFNIKADSRWSGDKAHKETLEYQQGAMVKKREPFRVYQNISESINDYIDFLSSSDRYQGALEKAHNVEHFLHGLQSAGYATDPNYAKKIMATLQKVSSLIK</sequence>
<organism evidence="13 14">
    <name type="scientific">Thalassotalea insulae</name>
    <dbReference type="NCBI Taxonomy" id="2056778"/>
    <lineage>
        <taxon>Bacteria</taxon>
        <taxon>Pseudomonadati</taxon>
        <taxon>Pseudomonadota</taxon>
        <taxon>Gammaproteobacteria</taxon>
        <taxon>Alteromonadales</taxon>
        <taxon>Colwelliaceae</taxon>
        <taxon>Thalassotalea</taxon>
    </lineage>
</organism>
<dbReference type="Pfam" id="PF10135">
    <property type="entry name" value="Rod-binding"/>
    <property type="match status" value="1"/>
</dbReference>
<protein>
    <recommendedName>
        <fullName evidence="5">Peptidoglycan hydrolase FlgJ</fullName>
    </recommendedName>
    <alternativeName>
        <fullName evidence="11">Muramidase FlgJ</fullName>
    </alternativeName>
</protein>
<dbReference type="Pfam" id="PF01832">
    <property type="entry name" value="Glucosaminidase"/>
    <property type="match status" value="1"/>
</dbReference>
<evidence type="ECO:0000256" key="3">
    <source>
        <dbReference type="ARBA" id="ARBA00006880"/>
    </source>
</evidence>
<keyword evidence="10" id="KW-0961">Cell wall biogenesis/degradation</keyword>
<dbReference type="InterPro" id="IPR013377">
    <property type="entry name" value="FlgJ"/>
</dbReference>
<comment type="function">
    <text evidence="1">Flagellum-specific muramidase which hydrolyzes the peptidoglycan layer to assemble the rod structure in the periplasmic space.</text>
</comment>
<comment type="similarity">
    <text evidence="4">In the C-terminal section; belongs to the glycosyl hydrolase 73 family.</text>
</comment>
<dbReference type="NCBIfam" id="TIGR02541">
    <property type="entry name" value="flagell_FlgJ"/>
    <property type="match status" value="1"/>
</dbReference>
<evidence type="ECO:0000313" key="14">
    <source>
        <dbReference type="Proteomes" id="UP001157186"/>
    </source>
</evidence>
<evidence type="ECO:0000256" key="9">
    <source>
        <dbReference type="ARBA" id="ARBA00023295"/>
    </source>
</evidence>
<dbReference type="Proteomes" id="UP001157186">
    <property type="component" value="Unassembled WGS sequence"/>
</dbReference>
<keyword evidence="13" id="KW-0282">Flagellum</keyword>
<dbReference type="RefSeq" id="WP_284243530.1">
    <property type="nucleotide sequence ID" value="NZ_BSST01000001.1"/>
</dbReference>
<keyword evidence="13" id="KW-0966">Cell projection</keyword>
<keyword evidence="7" id="KW-1005">Bacterial flagellum biogenesis</keyword>
<dbReference type="PANTHER" id="PTHR33308">
    <property type="entry name" value="PEPTIDOGLYCAN HYDROLASE FLGJ"/>
    <property type="match status" value="1"/>
</dbReference>
<dbReference type="InterPro" id="IPR002901">
    <property type="entry name" value="MGlyc_endo_b_GlcNAc-like_dom"/>
</dbReference>
<evidence type="ECO:0000256" key="5">
    <source>
        <dbReference type="ARBA" id="ARBA00013433"/>
    </source>
</evidence>
<evidence type="ECO:0000256" key="10">
    <source>
        <dbReference type="ARBA" id="ARBA00023316"/>
    </source>
</evidence>
<dbReference type="Gene3D" id="2.10.70.40">
    <property type="entry name" value="peptidoglycan hydrolase"/>
    <property type="match status" value="1"/>
</dbReference>
<dbReference type="EMBL" id="BSST01000001">
    <property type="protein sequence ID" value="GLX77654.1"/>
    <property type="molecule type" value="Genomic_DNA"/>
</dbReference>
<evidence type="ECO:0000256" key="7">
    <source>
        <dbReference type="ARBA" id="ARBA00022795"/>
    </source>
</evidence>
<accession>A0ABQ6GPV8</accession>
<dbReference type="PRINTS" id="PR01002">
    <property type="entry name" value="FLGFLGJ"/>
</dbReference>
<dbReference type="PANTHER" id="PTHR33308:SF9">
    <property type="entry name" value="PEPTIDOGLYCAN HYDROLASE FLGJ"/>
    <property type="match status" value="1"/>
</dbReference>
<comment type="subcellular location">
    <subcellularLocation>
        <location evidence="2">Periplasm</location>
    </subcellularLocation>
</comment>
<comment type="caution">
    <text evidence="13">The sequence shown here is derived from an EMBL/GenBank/DDBJ whole genome shotgun (WGS) entry which is preliminary data.</text>
</comment>
<dbReference type="SMART" id="SM00047">
    <property type="entry name" value="LYZ2"/>
    <property type="match status" value="1"/>
</dbReference>
<evidence type="ECO:0000256" key="6">
    <source>
        <dbReference type="ARBA" id="ARBA00022764"/>
    </source>
</evidence>
<reference evidence="13 14" key="1">
    <citation type="submission" date="2023-03" db="EMBL/GenBank/DDBJ databases">
        <title>Draft genome sequence of Thalassotalea insulae KCTC 62186T.</title>
        <authorList>
            <person name="Sawabe T."/>
        </authorList>
    </citation>
    <scope>NUCLEOTIDE SEQUENCE [LARGE SCALE GENOMIC DNA]</scope>
    <source>
        <strain evidence="13 14">KCTC 62186</strain>
    </source>
</reference>
<dbReference type="InterPro" id="IPR051056">
    <property type="entry name" value="Glycosyl_Hydrolase_73"/>
</dbReference>
<keyword evidence="8" id="KW-0378">Hydrolase</keyword>
<dbReference type="Gene3D" id="1.10.530.10">
    <property type="match status" value="1"/>
</dbReference>